<feature type="domain" description="3-ketosteroid-9-alpha-monooxygenase oxygenase component-like C-terminal" evidence="2">
    <location>
        <begin position="4"/>
        <end position="46"/>
    </location>
</feature>
<dbReference type="InterPro" id="IPR045605">
    <property type="entry name" value="KshA-like_C"/>
</dbReference>
<sequence length="104" mass="12517">MVLQGVCEQLERDIRVWNHKKYLHHPVLVKEDKYLVQFRRWFSQFYSPSSPTLGSLRDSTMDCWDIRCAEMDSYELPRVVPDTYPVLRWTAMNYPVLYRTPTLC</sequence>
<protein>
    <submittedName>
        <fullName evidence="3">Nvd</fullName>
    </submittedName>
</protein>
<organism evidence="3 4">
    <name type="scientific">Cordylochernes scorpioides</name>
    <dbReference type="NCBI Taxonomy" id="51811"/>
    <lineage>
        <taxon>Eukaryota</taxon>
        <taxon>Metazoa</taxon>
        <taxon>Ecdysozoa</taxon>
        <taxon>Arthropoda</taxon>
        <taxon>Chelicerata</taxon>
        <taxon>Arachnida</taxon>
        <taxon>Pseudoscorpiones</taxon>
        <taxon>Cheliferoidea</taxon>
        <taxon>Chernetidae</taxon>
        <taxon>Cordylochernes</taxon>
    </lineage>
</organism>
<keyword evidence="4" id="KW-1185">Reference proteome</keyword>
<dbReference type="Proteomes" id="UP001235939">
    <property type="component" value="Chromosome 22"/>
</dbReference>
<keyword evidence="1" id="KW-0560">Oxidoreductase</keyword>
<evidence type="ECO:0000313" key="4">
    <source>
        <dbReference type="Proteomes" id="UP001235939"/>
    </source>
</evidence>
<dbReference type="Gene3D" id="3.90.380.10">
    <property type="entry name" value="Naphthalene 1,2-dioxygenase Alpha Subunit, Chain A, domain 1"/>
    <property type="match status" value="1"/>
</dbReference>
<accession>A0ABY6LU25</accession>
<name>A0ABY6LU25_9ARAC</name>
<gene>
    <name evidence="3" type="ORF">LAZ67_22001816</name>
</gene>
<evidence type="ECO:0000259" key="2">
    <source>
        <dbReference type="Pfam" id="PF19298"/>
    </source>
</evidence>
<proteinExistence type="predicted"/>
<evidence type="ECO:0000256" key="1">
    <source>
        <dbReference type="ARBA" id="ARBA00023002"/>
    </source>
</evidence>
<dbReference type="Pfam" id="PF19298">
    <property type="entry name" value="KshA_C"/>
    <property type="match status" value="1"/>
</dbReference>
<dbReference type="EMBL" id="CP092884">
    <property type="protein sequence ID" value="UYV83025.1"/>
    <property type="molecule type" value="Genomic_DNA"/>
</dbReference>
<evidence type="ECO:0000313" key="3">
    <source>
        <dbReference type="EMBL" id="UYV83025.1"/>
    </source>
</evidence>
<reference evidence="3 4" key="1">
    <citation type="submission" date="2022-03" db="EMBL/GenBank/DDBJ databases">
        <title>A chromosomal length assembly of Cordylochernes scorpioides.</title>
        <authorList>
            <person name="Zeh D."/>
            <person name="Zeh J."/>
        </authorList>
    </citation>
    <scope>NUCLEOTIDE SEQUENCE [LARGE SCALE GENOMIC DNA]</scope>
    <source>
        <strain evidence="3">IN4F17</strain>
        <tissue evidence="3">Whole Body</tissue>
    </source>
</reference>